<evidence type="ECO:0000313" key="3">
    <source>
        <dbReference type="Proteomes" id="UP000318422"/>
    </source>
</evidence>
<sequence>MRTPASGRSRRQSDAWRLAALCAPLGLMAASPVLAQQQTFRVMPSVRFTETITDNAGLRNAGETKTDWITQISPGLSVDARGARVTGSFSASVNAIHYGNGTSADSTNLAFNGRGNIMALENRLYVDLNGSVSRMATSVFGARPADTVTGINQTQVSVFNISPYFTTRFGNTGSLQLRYTQGVSDSGSTAMAKTTSQSWALSASDPRMTGRLGWGLNVLDQTSDNSASSRQLKQQTARLTGMAQVMPELMLRLIVGAESNNYRISNQSSSIYGAGADWTPTPRTRVAATVEDRFFGTGYTLAADHRSSQMVYRASFSKDATTTSNSMLSPLSYADFFFEPLMRQYASLYPNVAEREAFVRQLLASMPQGQVYQPVLTNATFLDKRLQVGATYLGQRNSLGLVVFQSLRDSLVERDFAVSNDLQAGSQLRTTGATLTLSHQVTGLTNLNASFSSTRSRNEGLVSQSSDSRLLTVGVSSRLTPKATGMLNARRNEGSYSTSDYTENAVIGSLAIQF</sequence>
<dbReference type="AlphaFoldDB" id="A0A4Y4CQC0"/>
<keyword evidence="1" id="KW-0732">Signal</keyword>
<dbReference type="RefSeq" id="WP_141348797.1">
    <property type="nucleotide sequence ID" value="NZ_BJNV01000002.1"/>
</dbReference>
<evidence type="ECO:0008006" key="4">
    <source>
        <dbReference type="Google" id="ProtNLM"/>
    </source>
</evidence>
<proteinExistence type="predicted"/>
<accession>A0A4Y4CQC0</accession>
<protein>
    <recommendedName>
        <fullName evidence="4">TIGR03016 family PEP-CTERM system-associated outer membrane protein</fullName>
    </recommendedName>
</protein>
<keyword evidence="3" id="KW-1185">Reference proteome</keyword>
<evidence type="ECO:0000256" key="1">
    <source>
        <dbReference type="SAM" id="SignalP"/>
    </source>
</evidence>
<reference evidence="2 3" key="1">
    <citation type="submission" date="2019-06" db="EMBL/GenBank/DDBJ databases">
        <title>Whole genome shotgun sequence of Zoogloea ramigera NBRC 15342.</title>
        <authorList>
            <person name="Hosoyama A."/>
            <person name="Uohara A."/>
            <person name="Ohji S."/>
            <person name="Ichikawa N."/>
        </authorList>
    </citation>
    <scope>NUCLEOTIDE SEQUENCE [LARGE SCALE GENOMIC DNA]</scope>
    <source>
        <strain evidence="2 3">NBRC 15342</strain>
    </source>
</reference>
<feature type="chain" id="PRO_5021210872" description="TIGR03016 family PEP-CTERM system-associated outer membrane protein" evidence="1">
    <location>
        <begin position="36"/>
        <end position="514"/>
    </location>
</feature>
<dbReference type="Proteomes" id="UP000318422">
    <property type="component" value="Unassembled WGS sequence"/>
</dbReference>
<organism evidence="2 3">
    <name type="scientific">Zoogloea ramigera</name>
    <dbReference type="NCBI Taxonomy" id="350"/>
    <lineage>
        <taxon>Bacteria</taxon>
        <taxon>Pseudomonadati</taxon>
        <taxon>Pseudomonadota</taxon>
        <taxon>Betaproteobacteria</taxon>
        <taxon>Rhodocyclales</taxon>
        <taxon>Zoogloeaceae</taxon>
        <taxon>Zoogloea</taxon>
    </lineage>
</organism>
<dbReference type="EMBL" id="BJNV01000002">
    <property type="protein sequence ID" value="GEC94039.1"/>
    <property type="molecule type" value="Genomic_DNA"/>
</dbReference>
<feature type="signal peptide" evidence="1">
    <location>
        <begin position="1"/>
        <end position="35"/>
    </location>
</feature>
<dbReference type="SUPFAM" id="SSF56935">
    <property type="entry name" value="Porins"/>
    <property type="match status" value="1"/>
</dbReference>
<evidence type="ECO:0000313" key="2">
    <source>
        <dbReference type="EMBL" id="GEC94039.1"/>
    </source>
</evidence>
<gene>
    <name evidence="2" type="ORF">ZRA01_01120</name>
</gene>
<dbReference type="NCBIfam" id="TIGR03016">
    <property type="entry name" value="pepcterm_hypo_1"/>
    <property type="match status" value="1"/>
</dbReference>
<dbReference type="InterPro" id="IPR017467">
    <property type="entry name" value="CHP03016_PEP-CTERM"/>
</dbReference>
<comment type="caution">
    <text evidence="2">The sequence shown here is derived from an EMBL/GenBank/DDBJ whole genome shotgun (WGS) entry which is preliminary data.</text>
</comment>
<name>A0A4Y4CQC0_ZOORA</name>
<dbReference type="OrthoDB" id="8522878at2"/>